<evidence type="ECO:0000256" key="5">
    <source>
        <dbReference type="ARBA" id="ARBA00022801"/>
    </source>
</evidence>
<evidence type="ECO:0000256" key="2">
    <source>
        <dbReference type="ARBA" id="ARBA00022705"/>
    </source>
</evidence>
<comment type="similarity">
    <text evidence="12">Belongs to the helicase family. PriA subfamily.</text>
</comment>
<evidence type="ECO:0000256" key="12">
    <source>
        <dbReference type="HAMAP-Rule" id="MF_00983"/>
    </source>
</evidence>
<comment type="function">
    <text evidence="12">Initiates the restart of stalled replication forks, which reloads the replicative helicase on sites other than the origin of replication. Recognizes and binds to abandoned replication forks and remodels them to uncover a helicase loading site. Promotes assembly of the primosome at these replication forks.</text>
</comment>
<dbReference type="GO" id="GO:0003677">
    <property type="term" value="F:DNA binding"/>
    <property type="evidence" value="ECO:0007669"/>
    <property type="project" value="UniProtKB-UniRule"/>
</dbReference>
<dbReference type="GO" id="GO:0008270">
    <property type="term" value="F:zinc ion binding"/>
    <property type="evidence" value="ECO:0007669"/>
    <property type="project" value="UniProtKB-UniRule"/>
</dbReference>
<feature type="binding site" evidence="12">
    <location>
        <position position="529"/>
    </location>
    <ligand>
        <name>Zn(2+)</name>
        <dbReference type="ChEBI" id="CHEBI:29105"/>
        <label>1</label>
    </ligand>
</feature>
<comment type="catalytic activity">
    <reaction evidence="11 12">
        <text>ATP + H2O = ADP + phosphate + H(+)</text>
        <dbReference type="Rhea" id="RHEA:13065"/>
        <dbReference type="ChEBI" id="CHEBI:15377"/>
        <dbReference type="ChEBI" id="CHEBI:15378"/>
        <dbReference type="ChEBI" id="CHEBI:30616"/>
        <dbReference type="ChEBI" id="CHEBI:43474"/>
        <dbReference type="ChEBI" id="CHEBI:456216"/>
        <dbReference type="EC" id="5.6.2.4"/>
    </reaction>
</comment>
<dbReference type="Pfam" id="PF17764">
    <property type="entry name" value="PriA_3primeBD"/>
    <property type="match status" value="1"/>
</dbReference>
<dbReference type="InterPro" id="IPR041236">
    <property type="entry name" value="PriA_C"/>
</dbReference>
<dbReference type="InterPro" id="IPR014001">
    <property type="entry name" value="Helicase_ATP-bd"/>
</dbReference>
<organism evidence="14 15">
    <name type="scientific">Caldimicrobium thiodismutans</name>
    <dbReference type="NCBI Taxonomy" id="1653476"/>
    <lineage>
        <taxon>Bacteria</taxon>
        <taxon>Pseudomonadati</taxon>
        <taxon>Thermodesulfobacteriota</taxon>
        <taxon>Thermodesulfobacteria</taxon>
        <taxon>Thermodesulfobacteriales</taxon>
        <taxon>Thermodesulfobacteriaceae</taxon>
        <taxon>Caldimicrobium</taxon>
    </lineage>
</organism>
<comment type="subunit">
    <text evidence="12">Component of the replication restart primosome.</text>
</comment>
<dbReference type="InterPro" id="IPR027417">
    <property type="entry name" value="P-loop_NTPase"/>
</dbReference>
<keyword evidence="7 12" id="KW-0862">Zinc</keyword>
<dbReference type="GO" id="GO:0016887">
    <property type="term" value="F:ATP hydrolysis activity"/>
    <property type="evidence" value="ECO:0007669"/>
    <property type="project" value="RHEA"/>
</dbReference>
<evidence type="ECO:0000256" key="9">
    <source>
        <dbReference type="ARBA" id="ARBA00023125"/>
    </source>
</evidence>
<keyword evidence="3 12" id="KW-0479">Metal-binding</keyword>
<dbReference type="GO" id="GO:0043138">
    <property type="term" value="F:3'-5' DNA helicase activity"/>
    <property type="evidence" value="ECO:0007669"/>
    <property type="project" value="UniProtKB-EC"/>
</dbReference>
<dbReference type="Gene3D" id="3.40.50.300">
    <property type="entry name" value="P-loop containing nucleotide triphosphate hydrolases"/>
    <property type="match status" value="2"/>
</dbReference>
<evidence type="ECO:0000256" key="10">
    <source>
        <dbReference type="ARBA" id="ARBA00023235"/>
    </source>
</evidence>
<comment type="catalytic activity">
    <reaction evidence="12">
        <text>Couples ATP hydrolysis with the unwinding of duplex DNA by translocating in the 3'-5' direction.</text>
        <dbReference type="EC" id="5.6.2.4"/>
    </reaction>
</comment>
<dbReference type="AlphaFoldDB" id="A0A2N7PJ96"/>
<dbReference type="InterPro" id="IPR001650">
    <property type="entry name" value="Helicase_C-like"/>
</dbReference>
<dbReference type="Pfam" id="PF18319">
    <property type="entry name" value="Zn_ribbon_PriA"/>
    <property type="match status" value="1"/>
</dbReference>
<proteinExistence type="inferred from homology"/>
<dbReference type="NCBIfam" id="TIGR00595">
    <property type="entry name" value="priA"/>
    <property type="match status" value="1"/>
</dbReference>
<dbReference type="PANTHER" id="PTHR30580">
    <property type="entry name" value="PRIMOSOMAL PROTEIN N"/>
    <property type="match status" value="1"/>
</dbReference>
<comment type="caution">
    <text evidence="14">The sequence shown here is derived from an EMBL/GenBank/DDBJ whole genome shotgun (WGS) entry which is preliminary data.</text>
</comment>
<evidence type="ECO:0000313" key="15">
    <source>
        <dbReference type="Proteomes" id="UP000235731"/>
    </source>
</evidence>
<keyword evidence="5 12" id="KW-0378">Hydrolase</keyword>
<dbReference type="GO" id="GO:0006270">
    <property type="term" value="P:DNA replication initiation"/>
    <property type="evidence" value="ECO:0007669"/>
    <property type="project" value="TreeGrafter"/>
</dbReference>
<dbReference type="GO" id="GO:0006302">
    <property type="term" value="P:double-strand break repair"/>
    <property type="evidence" value="ECO:0007669"/>
    <property type="project" value="InterPro"/>
</dbReference>
<feature type="binding site" evidence="12">
    <location>
        <position position="519"/>
    </location>
    <ligand>
        <name>Zn(2+)</name>
        <dbReference type="ChEBI" id="CHEBI:29105"/>
        <label>2</label>
    </ligand>
</feature>
<dbReference type="InterPro" id="IPR005259">
    <property type="entry name" value="PriA"/>
</dbReference>
<evidence type="ECO:0000256" key="1">
    <source>
        <dbReference type="ARBA" id="ARBA00022515"/>
    </source>
</evidence>
<dbReference type="PROSITE" id="PS51192">
    <property type="entry name" value="HELICASE_ATP_BIND_1"/>
    <property type="match status" value="1"/>
</dbReference>
<feature type="binding site" evidence="12">
    <location>
        <position position="489"/>
    </location>
    <ligand>
        <name>Zn(2+)</name>
        <dbReference type="ChEBI" id="CHEBI:29105"/>
        <label>1</label>
    </ligand>
</feature>
<feature type="domain" description="Helicase ATP-binding" evidence="13">
    <location>
        <begin position="267"/>
        <end position="434"/>
    </location>
</feature>
<keyword evidence="4 12" id="KW-0547">Nucleotide-binding</keyword>
<dbReference type="GO" id="GO:0005524">
    <property type="term" value="F:ATP binding"/>
    <property type="evidence" value="ECO:0007669"/>
    <property type="project" value="UniProtKB-UniRule"/>
</dbReference>
<keyword evidence="2 12" id="KW-0235">DNA replication</keyword>
<dbReference type="Pfam" id="PF18074">
    <property type="entry name" value="PriA_C"/>
    <property type="match status" value="1"/>
</dbReference>
<feature type="binding site" evidence="12">
    <location>
        <position position="498"/>
    </location>
    <ligand>
        <name>Zn(2+)</name>
        <dbReference type="ChEBI" id="CHEBI:29105"/>
        <label>2</label>
    </ligand>
</feature>
<feature type="binding site" evidence="12">
    <location>
        <position position="501"/>
    </location>
    <ligand>
        <name>Zn(2+)</name>
        <dbReference type="ChEBI" id="CHEBI:29105"/>
        <label>2</label>
    </ligand>
</feature>
<evidence type="ECO:0000259" key="13">
    <source>
        <dbReference type="PROSITE" id="PS51192"/>
    </source>
</evidence>
<dbReference type="GO" id="GO:0006269">
    <property type="term" value="P:DNA replication, synthesis of primer"/>
    <property type="evidence" value="ECO:0007669"/>
    <property type="project" value="UniProtKB-KW"/>
</dbReference>
<dbReference type="Proteomes" id="UP000235731">
    <property type="component" value="Unassembled WGS sequence"/>
</dbReference>
<dbReference type="InterPro" id="IPR011545">
    <property type="entry name" value="DEAD/DEAH_box_helicase_dom"/>
</dbReference>
<dbReference type="PANTHER" id="PTHR30580:SF0">
    <property type="entry name" value="PRIMOSOMAL PROTEIN N"/>
    <property type="match status" value="1"/>
</dbReference>
<dbReference type="InterPro" id="IPR042115">
    <property type="entry name" value="PriA_3primeBD_sf"/>
</dbReference>
<keyword evidence="8 12" id="KW-0067">ATP-binding</keyword>
<dbReference type="Gene3D" id="3.40.1440.60">
    <property type="entry name" value="PriA, 3(prime) DNA-binding domain"/>
    <property type="match status" value="1"/>
</dbReference>
<keyword evidence="6 12" id="KW-0347">Helicase</keyword>
<feature type="binding site" evidence="12">
    <location>
        <position position="516"/>
    </location>
    <ligand>
        <name>Zn(2+)</name>
        <dbReference type="ChEBI" id="CHEBI:29105"/>
        <label>2</label>
    </ligand>
</feature>
<evidence type="ECO:0000256" key="7">
    <source>
        <dbReference type="ARBA" id="ARBA00022833"/>
    </source>
</evidence>
<dbReference type="SMART" id="SM00487">
    <property type="entry name" value="DEXDc"/>
    <property type="match status" value="1"/>
</dbReference>
<evidence type="ECO:0000313" key="14">
    <source>
        <dbReference type="EMBL" id="PMP62689.1"/>
    </source>
</evidence>
<reference evidence="14 15" key="1">
    <citation type="submission" date="2018-01" db="EMBL/GenBank/DDBJ databases">
        <title>Metagenomic assembled genomes from two thermal pools in the Uzon Caldera, Kamchatka, Russia.</title>
        <authorList>
            <person name="Wilkins L."/>
            <person name="Ettinger C."/>
        </authorList>
    </citation>
    <scope>NUCLEOTIDE SEQUENCE [LARGE SCALE GENOMIC DNA]</scope>
    <source>
        <strain evidence="14">ZAV-15</strain>
    </source>
</reference>
<dbReference type="Pfam" id="PF00271">
    <property type="entry name" value="Helicase_C"/>
    <property type="match status" value="1"/>
</dbReference>
<evidence type="ECO:0000256" key="8">
    <source>
        <dbReference type="ARBA" id="ARBA00022840"/>
    </source>
</evidence>
<dbReference type="EC" id="5.6.2.4" evidence="12"/>
<keyword evidence="10 12" id="KW-0413">Isomerase</keyword>
<protein>
    <recommendedName>
        <fullName evidence="12">Replication restart protein PriA</fullName>
    </recommendedName>
    <alternativeName>
        <fullName evidence="12">ATP-dependent DNA helicase PriA</fullName>
        <ecNumber evidence="12">5.6.2.4</ecNumber>
    </alternativeName>
    <alternativeName>
        <fullName evidence="12">DNA 3'-5' helicase PriA</fullName>
    </alternativeName>
</protein>
<dbReference type="GO" id="GO:0006310">
    <property type="term" value="P:DNA recombination"/>
    <property type="evidence" value="ECO:0007669"/>
    <property type="project" value="InterPro"/>
</dbReference>
<keyword evidence="9 12" id="KW-0238">DNA-binding</keyword>
<dbReference type="FunFam" id="3.40.50.300:FF:000489">
    <property type="entry name" value="Primosome assembly protein PriA"/>
    <property type="match status" value="1"/>
</dbReference>
<dbReference type="HAMAP" id="MF_00983">
    <property type="entry name" value="PriA"/>
    <property type="match status" value="1"/>
</dbReference>
<keyword evidence="1 12" id="KW-0639">Primosome</keyword>
<feature type="binding site" evidence="12">
    <location>
        <position position="492"/>
    </location>
    <ligand>
        <name>Zn(2+)</name>
        <dbReference type="ChEBI" id="CHEBI:29105"/>
        <label>1</label>
    </ligand>
</feature>
<sequence>MYLLEVALPLPLFKRFHYLSSQFVSPGLRVVVPFGGQKLVGIVWNIKEVTSEDLNPDIEYKEIEEVLDAFPLYPPKFFPFLEWVSKYYLSPLGIVLKTALPSGVFKIPERRLFLTSEGERALRKGLLPSAFEAILGNKKGVSLRNFTRKYRIPLKKINEWVRLGLLDLKVIVPQVRIPVEVFYRLKRPLEGSYKEKVEPLFAENEEIPERALKGLITARVLKKLVEEGYLERIEIPKMRRIVIPSEVIRDYTLIPQQKRVLNQLILGLKENRFIPYLLYGVTGSGKSLIYLELIKEALKEGKRILFLLPEIALTHYIEKILYQHFKNRLALLHSALTPQQRLSEWLKILEGKADIVIGTRSAIFAPIENLGLIIVDEEHDPSYKEENLSCKYNARDLALVKGKMEGALVLLGSATPSLKSYYLAKTGHYQLLTLTERPFVSMPEVKLVLHKKGNIFTEEVRREIKNTLQKGRSVFVYLNRRGYAPLVKCEECGYLWECPNCGIFLTYHKDEEAILCHYCSFAVSVKVLCPKCKRGKWKFLRFGTERIEEILRNEFPGVEVVRFDRDVVSSEKRLAELFEKLYKPFPKIIVGTQMGVHGHNFPQVNLVVITRAEEGLFLPHYKSSERTFQLLLQAEGRAGRKEERGKVLIQTSFPDHYVITKAVSQDYEGFFYEELLRRKKYQFPPFKKLAVMRFEGVKEEKIREIAVKLREKMENLKARQGFSLEILGPSPCPMRKLRGLYRWQILIKGESSREIHALLEPFKEVKYTGVKVEIDIDPEDLL</sequence>
<evidence type="ECO:0000256" key="11">
    <source>
        <dbReference type="ARBA" id="ARBA00048988"/>
    </source>
</evidence>
<dbReference type="EMBL" id="PNIE01000056">
    <property type="protein sequence ID" value="PMP62689.1"/>
    <property type="molecule type" value="Genomic_DNA"/>
</dbReference>
<evidence type="ECO:0000256" key="3">
    <source>
        <dbReference type="ARBA" id="ARBA00022723"/>
    </source>
</evidence>
<dbReference type="Pfam" id="PF00270">
    <property type="entry name" value="DEAD"/>
    <property type="match status" value="1"/>
</dbReference>
<feature type="binding site" evidence="12">
    <location>
        <position position="532"/>
    </location>
    <ligand>
        <name>Zn(2+)</name>
        <dbReference type="ChEBI" id="CHEBI:29105"/>
        <label>1</label>
    </ligand>
</feature>
<name>A0A2N7PJ96_9BACT</name>
<evidence type="ECO:0000256" key="6">
    <source>
        <dbReference type="ARBA" id="ARBA00022806"/>
    </source>
</evidence>
<dbReference type="SUPFAM" id="SSF52540">
    <property type="entry name" value="P-loop containing nucleoside triphosphate hydrolases"/>
    <property type="match status" value="2"/>
</dbReference>
<comment type="cofactor">
    <cofactor evidence="12">
        <name>Zn(2+)</name>
        <dbReference type="ChEBI" id="CHEBI:29105"/>
    </cofactor>
    <text evidence="12">Binds 2 zinc ions per subunit.</text>
</comment>
<evidence type="ECO:0000256" key="4">
    <source>
        <dbReference type="ARBA" id="ARBA00022741"/>
    </source>
</evidence>
<accession>A0A2N7PJ96</accession>
<gene>
    <name evidence="12 14" type="primary">priA</name>
    <name evidence="14" type="ORF">C0197_04090</name>
</gene>
<dbReference type="GO" id="GO:1990077">
    <property type="term" value="C:primosome complex"/>
    <property type="evidence" value="ECO:0007669"/>
    <property type="project" value="UniProtKB-UniRule"/>
</dbReference>
<dbReference type="InterPro" id="IPR041222">
    <property type="entry name" value="PriA_3primeBD"/>
</dbReference>
<dbReference type="SMART" id="SM00490">
    <property type="entry name" value="HELICc"/>
    <property type="match status" value="1"/>
</dbReference>
<dbReference type="CDD" id="cd17929">
    <property type="entry name" value="DEXHc_priA"/>
    <property type="match status" value="1"/>
</dbReference>
<dbReference type="InterPro" id="IPR040498">
    <property type="entry name" value="PriA_CRR"/>
</dbReference>